<keyword evidence="4" id="KW-0378">Hydrolase</keyword>
<dbReference type="Pfam" id="PF25597">
    <property type="entry name" value="SH3_retrovirus"/>
    <property type="match status" value="1"/>
</dbReference>
<reference evidence="10" key="1">
    <citation type="journal article" date="2019" name="Sci. Rep.">
        <title>Draft genome of Tanacetum cinerariifolium, the natural source of mosquito coil.</title>
        <authorList>
            <person name="Yamashiro T."/>
            <person name="Shiraishi A."/>
            <person name="Satake H."/>
            <person name="Nakayama K."/>
        </authorList>
    </citation>
    <scope>NUCLEOTIDE SEQUENCE</scope>
</reference>
<dbReference type="InterPro" id="IPR043502">
    <property type="entry name" value="DNA/RNA_pol_sf"/>
</dbReference>
<feature type="compositionally biased region" description="Acidic residues" evidence="7">
    <location>
        <begin position="1444"/>
        <end position="1455"/>
    </location>
</feature>
<gene>
    <name evidence="10" type="ORF">Tci_132251</name>
</gene>
<organism evidence="10">
    <name type="scientific">Tanacetum cinerariifolium</name>
    <name type="common">Dalmatian daisy</name>
    <name type="synonym">Chrysanthemum cinerariifolium</name>
    <dbReference type="NCBI Taxonomy" id="118510"/>
    <lineage>
        <taxon>Eukaryota</taxon>
        <taxon>Viridiplantae</taxon>
        <taxon>Streptophyta</taxon>
        <taxon>Embryophyta</taxon>
        <taxon>Tracheophyta</taxon>
        <taxon>Spermatophyta</taxon>
        <taxon>Magnoliopsida</taxon>
        <taxon>eudicotyledons</taxon>
        <taxon>Gunneridae</taxon>
        <taxon>Pentapetalae</taxon>
        <taxon>asterids</taxon>
        <taxon>campanulids</taxon>
        <taxon>Asterales</taxon>
        <taxon>Asteraceae</taxon>
        <taxon>Asteroideae</taxon>
        <taxon>Anthemideae</taxon>
        <taxon>Anthemidinae</taxon>
        <taxon>Tanacetum</taxon>
    </lineage>
</organism>
<keyword evidence="2" id="KW-0479">Metal-binding</keyword>
<feature type="coiled-coil region" evidence="6">
    <location>
        <begin position="1524"/>
        <end position="1565"/>
    </location>
</feature>
<evidence type="ECO:0000259" key="8">
    <source>
        <dbReference type="PROSITE" id="PS50158"/>
    </source>
</evidence>
<dbReference type="GO" id="GO:0015074">
    <property type="term" value="P:DNA integration"/>
    <property type="evidence" value="ECO:0007669"/>
    <property type="project" value="InterPro"/>
</dbReference>
<evidence type="ECO:0000256" key="7">
    <source>
        <dbReference type="SAM" id="MobiDB-lite"/>
    </source>
</evidence>
<dbReference type="Gene3D" id="3.30.420.10">
    <property type="entry name" value="Ribonuclease H-like superfamily/Ribonuclease H"/>
    <property type="match status" value="2"/>
</dbReference>
<dbReference type="InterPro" id="IPR057670">
    <property type="entry name" value="SH3_retrovirus"/>
</dbReference>
<name>A0A699GNG5_TANCI</name>
<dbReference type="Pfam" id="PF22936">
    <property type="entry name" value="Pol_BBD"/>
    <property type="match status" value="1"/>
</dbReference>
<dbReference type="InterPro" id="IPR039537">
    <property type="entry name" value="Retrotran_Ty1/copia-like"/>
</dbReference>
<sequence length="1988" mass="224435">MRIEQYFLMTDYSLWKVIINGDSPAPTFVVDGVVQPVTIMSADQKLARRNELKARGTLLMALPDKHQLKFNSHKDAKTLMKTIEKCFGGNTETKKVQKTLLKQYLPSEWKTHTLIWRNKADLEEHSLDDLFNSLKIYEAEVKQSSSPGNPTQNLAFVSSSNTDSTTDLVSTATSVSAICAKLPVSSHPNIDSLSNTIIFSFFTSQSTSPQLDNEDLKHIDVDDLEEMDLRWQMAMLTMRARRFLQKIGRNLCDNRVTTMGFDMSKVKCYNCHIKGHFARECRSPKDTRRTGAAEPQRRTALVENSTSNALVSHCDVIGSYDWSYQAEEEHANFSLMSITSSSSSSENEVQSFSKACSKAYAQLHSQYDKLTDEFCKSQIDVLSYQAVPAALLTKSKPVYVTVVRPVGADVLKIMMTRPKHAHSIDTKYKSTFRRHITHSQSPKTSNSPPKVTAAKASVGNPQYALNDKGVIDSGCSRYMTGNISYLSDFQELNCGYVTFRGNPKGGKIFGKGKIKIGKIDFEDVYFVTELKFNLFSVSQMCDKKNKVFFTDTECLVLSPDFELPDESQVLLRVPRENNMYNVNLKDIVPSGDLTFLFAKATIDESNLWHRRLGHINFKSINKMVKGNLVRGLPTKVFENNNTCVACKKGKKHRASCKTNLVSSVNQLLFRLHMDLFGPTFVKSLNKKSYCLVITDDYSRFTWVFFLATKDETSPILKTFITGLENQLSLKVKQNGIAERKNRTLIEAAKSMLAYSLLPIPFWAEAVNTACYVQNRVLVTKPHNKTPYELLHGRTPSIGFMRPFGCPVTILNTLDPLGKFKGKVDEGFFVGYSVNSKAFKVFNSKTRIVQETLHVNFLENKPNIAEGDVAFDGKEHDAKKPEYAVNVSPSSSALSGEQDDKTKKRAKGKSLVESFIGNRDLNADFEDYSEDSSNDFNAAGPIVPTPGQNYSNNTNPFSATGPSNTNTSLTHGKSSLKDANQLLDNSDMLEIEDIAYFDHENFKMQKVWILIDLPHGKRAIGTKWVYRNKKDERGIVVRNKARLVAQGHTQEEGIDYEEVFALVARIEAIRLYLGYASFMGFMVYQMDVKSAFLYGTIEEEVYVFQPLVFEDPDHPDKVYKVVKALFDLHQAPRAWYETLANYLLENGFHRGKIDQTLFIKKQKGDILLVKIYVKQKKDRIFISQDKYVAEILKKFGLTEGKSASTPIDTEKPLLKDPDGEDVDVHIYRSMIGSLMYLTSSRPDIMFVVCACAHFQSNDVTRLQALVDRKKVVVTEAAIRDALRLDDAEGVDCLPNEEIFNELARMGYEKPSTKLTFYKAFFSSQRKFLIHTILQSMSAKLTSWNEFSSAMASAVIFLSTGRKFNFSKYIFESLVRNVDSSSKFYMYPRFIQLILQNQLGDLSIHTTKYISPALTQKVFANMRRVGKGCLGVETPLFEGMLVAGETEEQGDAEEQGNDDNAAQGPDTAISEDDVEDQSIPSPTPPTLPPQQPQDIPSTSQVHHTPPQPQSLTLPQPQGADFPMSLLQEALDACVALTRRVEHLEHDKVAQNLEITKLKTRVKKLERANKVKALKLRRLKKVGTSQRVDTLDDTIMEDVSNQGRMIDELDRDEGAALMSEKEEEKKGEEVKDITGNAQVEGRQTEIYQIDMDHAAKVLKVVAAVSETVSATVVVLAATVTAAPVKVAVASIRRRRGVVIRDPEEESSKKTPTETKSKDKGKGIMVEEPKPMKKKQQVEMDEAYARKLHEELNQDIDSDVGIDHNTAGFRLDYFKGMSYDDIHPIFEAKFNSNIEFFLNSKEQIDEEEKRALESINDTPAQKAAKRRRLNEEAEDVEELKQHLEIVPNEDNDVYTEATPLARKVSVVDYQIIQLNNKPHFKIIRADGTHQLYVSFITLLRNFDREDLESLWSIVKERFSTSKPNNYSDDYLLTTLRAMFGRQDGQDLVWKSQRTFGVDAAIELKEKHQVFNAAGEELRAARQKLMLLDTAAR</sequence>
<evidence type="ECO:0000256" key="3">
    <source>
        <dbReference type="ARBA" id="ARBA00022750"/>
    </source>
</evidence>
<dbReference type="InterPro" id="IPR013103">
    <property type="entry name" value="RVT_2"/>
</dbReference>
<evidence type="ECO:0000259" key="9">
    <source>
        <dbReference type="PROSITE" id="PS50994"/>
    </source>
</evidence>
<dbReference type="Pfam" id="PF13976">
    <property type="entry name" value="gag_pre-integrs"/>
    <property type="match status" value="1"/>
</dbReference>
<dbReference type="InterPro" id="IPR025724">
    <property type="entry name" value="GAG-pre-integrase_dom"/>
</dbReference>
<evidence type="ECO:0000256" key="2">
    <source>
        <dbReference type="ARBA" id="ARBA00022723"/>
    </source>
</evidence>
<feature type="region of interest" description="Disordered" evidence="7">
    <location>
        <begin position="948"/>
        <end position="972"/>
    </location>
</feature>
<feature type="region of interest" description="Disordered" evidence="7">
    <location>
        <begin position="881"/>
        <end position="907"/>
    </location>
</feature>
<dbReference type="InterPro" id="IPR036875">
    <property type="entry name" value="Znf_CCHC_sf"/>
</dbReference>
<dbReference type="EMBL" id="BKCJ010028414">
    <property type="protein sequence ID" value="GEV60274.1"/>
    <property type="molecule type" value="Genomic_DNA"/>
</dbReference>
<dbReference type="SUPFAM" id="SSF57756">
    <property type="entry name" value="Retrovirus zinc finger-like domains"/>
    <property type="match status" value="1"/>
</dbReference>
<dbReference type="PANTHER" id="PTHR42648:SF32">
    <property type="entry name" value="RIBONUCLEASE H-LIKE DOMAIN, GAG-PRE-INTEGRASE DOMAIN PROTEIN-RELATED"/>
    <property type="match status" value="1"/>
</dbReference>
<dbReference type="InterPro" id="IPR001878">
    <property type="entry name" value="Znf_CCHC"/>
</dbReference>
<feature type="compositionally biased region" description="Basic and acidic residues" evidence="7">
    <location>
        <begin position="1696"/>
        <end position="1727"/>
    </location>
</feature>
<evidence type="ECO:0000313" key="10">
    <source>
        <dbReference type="EMBL" id="GEV60274.1"/>
    </source>
</evidence>
<dbReference type="InterPro" id="IPR001584">
    <property type="entry name" value="Integrase_cat-core"/>
</dbReference>
<dbReference type="GO" id="GO:0004190">
    <property type="term" value="F:aspartic-type endopeptidase activity"/>
    <property type="evidence" value="ECO:0007669"/>
    <property type="project" value="UniProtKB-KW"/>
</dbReference>
<keyword evidence="5" id="KW-0863">Zinc-finger</keyword>
<evidence type="ECO:0000256" key="6">
    <source>
        <dbReference type="SAM" id="Coils"/>
    </source>
</evidence>
<feature type="region of interest" description="Disordered" evidence="7">
    <location>
        <begin position="1444"/>
        <end position="1517"/>
    </location>
</feature>
<dbReference type="InterPro" id="IPR012337">
    <property type="entry name" value="RNaseH-like_sf"/>
</dbReference>
<dbReference type="InterPro" id="IPR054722">
    <property type="entry name" value="PolX-like_BBD"/>
</dbReference>
<keyword evidence="6" id="KW-0175">Coiled coil</keyword>
<dbReference type="SUPFAM" id="SSF56672">
    <property type="entry name" value="DNA/RNA polymerases"/>
    <property type="match status" value="1"/>
</dbReference>
<dbReference type="SUPFAM" id="SSF53098">
    <property type="entry name" value="Ribonuclease H-like"/>
    <property type="match status" value="1"/>
</dbReference>
<dbReference type="PROSITE" id="PS50994">
    <property type="entry name" value="INTEGRASE"/>
    <property type="match status" value="1"/>
</dbReference>
<dbReference type="Gene3D" id="4.10.60.10">
    <property type="entry name" value="Zinc finger, CCHC-type"/>
    <property type="match status" value="1"/>
</dbReference>
<dbReference type="Pfam" id="PF07727">
    <property type="entry name" value="RVT_2"/>
    <property type="match status" value="1"/>
</dbReference>
<feature type="compositionally biased region" description="Pro residues" evidence="7">
    <location>
        <begin position="1479"/>
        <end position="1489"/>
    </location>
</feature>
<keyword evidence="3" id="KW-0064">Aspartyl protease</keyword>
<feature type="domain" description="Integrase catalytic" evidence="9">
    <location>
        <begin position="692"/>
        <end position="794"/>
    </location>
</feature>
<accession>A0A699GNG5</accession>
<dbReference type="SMART" id="SM00343">
    <property type="entry name" value="ZnF_C2HC"/>
    <property type="match status" value="1"/>
</dbReference>
<feature type="domain" description="CCHC-type" evidence="8">
    <location>
        <begin position="267"/>
        <end position="283"/>
    </location>
</feature>
<protein>
    <submittedName>
        <fullName evidence="10">Retrovirus-related Pol polyprotein from transposon TNT 1-94</fullName>
    </submittedName>
</protein>
<keyword evidence="5" id="KW-0862">Zinc</keyword>
<dbReference type="PROSITE" id="PS50158">
    <property type="entry name" value="ZF_CCHC"/>
    <property type="match status" value="1"/>
</dbReference>
<feature type="region of interest" description="Disordered" evidence="7">
    <location>
        <begin position="1696"/>
        <end position="1732"/>
    </location>
</feature>
<dbReference type="GO" id="GO:0006508">
    <property type="term" value="P:proteolysis"/>
    <property type="evidence" value="ECO:0007669"/>
    <property type="project" value="UniProtKB-KW"/>
</dbReference>
<proteinExistence type="predicted"/>
<dbReference type="GO" id="GO:0008270">
    <property type="term" value="F:zinc ion binding"/>
    <property type="evidence" value="ECO:0007669"/>
    <property type="project" value="UniProtKB-KW"/>
</dbReference>
<keyword evidence="1" id="KW-0645">Protease</keyword>
<dbReference type="PANTHER" id="PTHR42648">
    <property type="entry name" value="TRANSPOSASE, PUTATIVE-RELATED"/>
    <property type="match status" value="1"/>
</dbReference>
<dbReference type="GO" id="GO:0003676">
    <property type="term" value="F:nucleic acid binding"/>
    <property type="evidence" value="ECO:0007669"/>
    <property type="project" value="InterPro"/>
</dbReference>
<comment type="caution">
    <text evidence="10">The sequence shown here is derived from an EMBL/GenBank/DDBJ whole genome shotgun (WGS) entry which is preliminary data.</text>
</comment>
<dbReference type="InterPro" id="IPR036397">
    <property type="entry name" value="RNaseH_sf"/>
</dbReference>
<evidence type="ECO:0000256" key="5">
    <source>
        <dbReference type="PROSITE-ProRule" id="PRU00047"/>
    </source>
</evidence>
<evidence type="ECO:0000256" key="4">
    <source>
        <dbReference type="ARBA" id="ARBA00022801"/>
    </source>
</evidence>
<evidence type="ECO:0000256" key="1">
    <source>
        <dbReference type="ARBA" id="ARBA00022670"/>
    </source>
</evidence>